<feature type="compositionally biased region" description="Basic and acidic residues" evidence="1">
    <location>
        <begin position="621"/>
        <end position="630"/>
    </location>
</feature>
<feature type="region of interest" description="Disordered" evidence="1">
    <location>
        <begin position="602"/>
        <end position="630"/>
    </location>
</feature>
<evidence type="ECO:0000256" key="1">
    <source>
        <dbReference type="SAM" id="MobiDB-lite"/>
    </source>
</evidence>
<proteinExistence type="predicted"/>
<protein>
    <submittedName>
        <fullName evidence="3">Uncharacterized protein</fullName>
    </submittedName>
</protein>
<sequence length="630" mass="69414">MYSHPIKKIIGLLVLYTAIIIGIFIVQFKSESVFSENIGALRFTFAQTGTQQNPVLKNSLQALFKGLLIYFNDKDPVTVREAGSDSVKNITLISWSKASPLSFALYFTENVSLLFSVTGTGDDAGMTIQADLPRNIESVTLNYKPAGGYNFSRESGAGAYGVKIEAKGNKYVLSASNIGENKISLNKGQSAVTYAVVKDKKIFSFDSVGKTAAASSAAYLQNIKKLENNIITLFRDSVQNNSPLPLTEQSVVAYVAVMAKNGQYNAAIDGVPDLFKRGQKRTYVSAPYFNTLERMFATLQMQFDNTSRMVSEAVKANSCEIFSLLNLSNFIIKNNKFQDIRDLLSVPSTVLSSANGSSAVSTSQAAGIIYVYMSLIDKFPALADMLENSIEPCLSIIEQSCSLQTQANGEKLVVSENGIPLKPAGAVNIGSVLLGYGTMTNNRSVIDTGYSLINSSFEDIAATDLYTYSEIYPILVKDNPYYPHFIYLGENDSRTVWAWTCAENITYKKDEDGTFLIDIVFPEGLTHYVIFGGIPDFRKIQIYGMDFRTDPRFETYNSSGYVHLKDTDILLLKSRHRNNLENVSIFYNNPVQIVQPTAAERVSAENTEGQNAKPADSFENSEVKANEASY</sequence>
<evidence type="ECO:0000313" key="4">
    <source>
        <dbReference type="Proteomes" id="UP000671908"/>
    </source>
</evidence>
<dbReference type="RefSeq" id="WP_210119946.1">
    <property type="nucleotide sequence ID" value="NZ_CP054142.1"/>
</dbReference>
<keyword evidence="2" id="KW-0472">Membrane</keyword>
<keyword evidence="2" id="KW-0812">Transmembrane</keyword>
<reference evidence="3 4" key="1">
    <citation type="journal article" date="2021" name="Microbiol. Resour. Announc.">
        <title>Complete Genome Sequences of Three Human Oral Treponema parvum Isolates.</title>
        <authorList>
            <person name="Zeng H."/>
            <person name="Watt R.M."/>
        </authorList>
    </citation>
    <scope>NUCLEOTIDE SEQUENCE [LARGE SCALE GENOMIC DNA]</scope>
    <source>
        <strain evidence="3 4">ATCC 700770</strain>
    </source>
</reference>
<dbReference type="Proteomes" id="UP000671908">
    <property type="component" value="Chromosome"/>
</dbReference>
<keyword evidence="2" id="KW-1133">Transmembrane helix</keyword>
<dbReference type="EMBL" id="CP054142">
    <property type="protein sequence ID" value="QTQ13223.1"/>
    <property type="molecule type" value="Genomic_DNA"/>
</dbReference>
<feature type="transmembrane region" description="Helical" evidence="2">
    <location>
        <begin position="9"/>
        <end position="28"/>
    </location>
</feature>
<accession>A0A975F2L3</accession>
<evidence type="ECO:0000256" key="2">
    <source>
        <dbReference type="SAM" id="Phobius"/>
    </source>
</evidence>
<organism evidence="3 4">
    <name type="scientific">Treponema parvum</name>
    <dbReference type="NCBI Taxonomy" id="138851"/>
    <lineage>
        <taxon>Bacteria</taxon>
        <taxon>Pseudomonadati</taxon>
        <taxon>Spirochaetota</taxon>
        <taxon>Spirochaetia</taxon>
        <taxon>Spirochaetales</taxon>
        <taxon>Treponemataceae</taxon>
        <taxon>Treponema</taxon>
    </lineage>
</organism>
<name>A0A975F2L3_9SPIR</name>
<dbReference type="KEGG" id="tpav:HRQ91_01445"/>
<evidence type="ECO:0000313" key="3">
    <source>
        <dbReference type="EMBL" id="QTQ13223.1"/>
    </source>
</evidence>
<keyword evidence="4" id="KW-1185">Reference proteome</keyword>
<dbReference type="AlphaFoldDB" id="A0A975F2L3"/>
<gene>
    <name evidence="3" type="ORF">HRQ91_01445</name>
</gene>